<organism evidence="1 2">
    <name type="scientific">Smallanthus sonchifolius</name>
    <dbReference type="NCBI Taxonomy" id="185202"/>
    <lineage>
        <taxon>Eukaryota</taxon>
        <taxon>Viridiplantae</taxon>
        <taxon>Streptophyta</taxon>
        <taxon>Embryophyta</taxon>
        <taxon>Tracheophyta</taxon>
        <taxon>Spermatophyta</taxon>
        <taxon>Magnoliopsida</taxon>
        <taxon>eudicotyledons</taxon>
        <taxon>Gunneridae</taxon>
        <taxon>Pentapetalae</taxon>
        <taxon>asterids</taxon>
        <taxon>campanulids</taxon>
        <taxon>Asterales</taxon>
        <taxon>Asteraceae</taxon>
        <taxon>Asteroideae</taxon>
        <taxon>Heliantheae alliance</taxon>
        <taxon>Millerieae</taxon>
        <taxon>Smallanthus</taxon>
    </lineage>
</organism>
<name>A0ACB9EVZ6_9ASTR</name>
<evidence type="ECO:0000313" key="1">
    <source>
        <dbReference type="EMBL" id="KAI3762611.1"/>
    </source>
</evidence>
<gene>
    <name evidence="1" type="ORF">L1987_53048</name>
</gene>
<reference evidence="1 2" key="2">
    <citation type="journal article" date="2022" name="Mol. Ecol. Resour.">
        <title>The genomes of chicory, endive, great burdock and yacon provide insights into Asteraceae paleo-polyploidization history and plant inulin production.</title>
        <authorList>
            <person name="Fan W."/>
            <person name="Wang S."/>
            <person name="Wang H."/>
            <person name="Wang A."/>
            <person name="Jiang F."/>
            <person name="Liu H."/>
            <person name="Zhao H."/>
            <person name="Xu D."/>
            <person name="Zhang Y."/>
        </authorList>
    </citation>
    <scope>NUCLEOTIDE SEQUENCE [LARGE SCALE GENOMIC DNA]</scope>
    <source>
        <strain evidence="2">cv. Yunnan</strain>
        <tissue evidence="1">Leaves</tissue>
    </source>
</reference>
<dbReference type="Proteomes" id="UP001056120">
    <property type="component" value="Linkage Group LG17"/>
</dbReference>
<reference evidence="2" key="1">
    <citation type="journal article" date="2022" name="Mol. Ecol. Resour.">
        <title>The genomes of chicory, endive, great burdock and yacon provide insights into Asteraceae palaeo-polyploidization history and plant inulin production.</title>
        <authorList>
            <person name="Fan W."/>
            <person name="Wang S."/>
            <person name="Wang H."/>
            <person name="Wang A."/>
            <person name="Jiang F."/>
            <person name="Liu H."/>
            <person name="Zhao H."/>
            <person name="Xu D."/>
            <person name="Zhang Y."/>
        </authorList>
    </citation>
    <scope>NUCLEOTIDE SEQUENCE [LARGE SCALE GENOMIC DNA]</scope>
    <source>
        <strain evidence="2">cv. Yunnan</strain>
    </source>
</reference>
<accession>A0ACB9EVZ6</accession>
<sequence>MGKFKPGCFICGDLKHFKKDCPKWKNQTNAQARERAFVMGARDARQDPNIVTGTFPINNHYASILFDSGADMSFVSNDFKSLLGIKANKLDQSYTIQLANGKLIETGEVIRGCTLYLENHTFSIDLLPVELGSFDIVIGMDWLSKNRAKIVCFEKFVRIPLPSEEILSIRGEKCRTMLKTINCMKAHKYLRKGYCAFLAHIVEKKPEERRLEDIPIIRDYPEVFPEDLPGLPPSRQVEFWIDLVPGAATVA</sequence>
<proteinExistence type="predicted"/>
<evidence type="ECO:0000313" key="2">
    <source>
        <dbReference type="Proteomes" id="UP001056120"/>
    </source>
</evidence>
<dbReference type="EMBL" id="CM042034">
    <property type="protein sequence ID" value="KAI3762611.1"/>
    <property type="molecule type" value="Genomic_DNA"/>
</dbReference>
<comment type="caution">
    <text evidence="1">The sequence shown here is derived from an EMBL/GenBank/DDBJ whole genome shotgun (WGS) entry which is preliminary data.</text>
</comment>
<protein>
    <submittedName>
        <fullName evidence="1">Uncharacterized protein</fullName>
    </submittedName>
</protein>
<keyword evidence="2" id="KW-1185">Reference proteome</keyword>